<reference evidence="1 2" key="1">
    <citation type="submission" date="2023-05" db="EMBL/GenBank/DDBJ databases">
        <title>Comparative genomics reveals the evidence of polycyclic aromatic hydrocarbons degradation in moderately halophilic genus Pontibacillus.</title>
        <authorList>
            <person name="Yang H."/>
            <person name="Qian Z."/>
        </authorList>
    </citation>
    <scope>NUCLEOTIDE SEQUENCE [LARGE SCALE GENOMIC DNA]</scope>
    <source>
        <strain evidence="2">HN14</strain>
    </source>
</reference>
<protein>
    <submittedName>
        <fullName evidence="1">Sigma factor G inhibitor Gin</fullName>
    </submittedName>
</protein>
<accession>A0ABY8UWY1</accession>
<keyword evidence="2" id="KW-1185">Reference proteome</keyword>
<name>A0ABY8UWY1_9BACI</name>
<evidence type="ECO:0000313" key="2">
    <source>
        <dbReference type="Proteomes" id="UP001236652"/>
    </source>
</evidence>
<proteinExistence type="predicted"/>
<dbReference type="EMBL" id="CP126446">
    <property type="protein sequence ID" value="WIF98177.1"/>
    <property type="molecule type" value="Genomic_DNA"/>
</dbReference>
<evidence type="ECO:0000313" key="1">
    <source>
        <dbReference type="EMBL" id="WIF98177.1"/>
    </source>
</evidence>
<gene>
    <name evidence="1" type="ORF">QNI29_00225</name>
</gene>
<dbReference type="RefSeq" id="WP_231419900.1">
    <property type="nucleotide sequence ID" value="NZ_CP126446.1"/>
</dbReference>
<organism evidence="1 2">
    <name type="scientific">Pontibacillus chungwhensis</name>
    <dbReference type="NCBI Taxonomy" id="265426"/>
    <lineage>
        <taxon>Bacteria</taxon>
        <taxon>Bacillati</taxon>
        <taxon>Bacillota</taxon>
        <taxon>Bacilli</taxon>
        <taxon>Bacillales</taxon>
        <taxon>Bacillaceae</taxon>
        <taxon>Pontibacillus</taxon>
    </lineage>
</organism>
<sequence length="64" mass="7745">MKEEQSIYETCGVCECRRKNGIHLYNLFICKDCEREIVQTSPEDQQYQYFLKKLKNITQTKQYS</sequence>
<dbReference type="Pfam" id="PF10764">
    <property type="entry name" value="Gin"/>
    <property type="match status" value="1"/>
</dbReference>
<dbReference type="Proteomes" id="UP001236652">
    <property type="component" value="Chromosome"/>
</dbReference>
<dbReference type="InterPro" id="IPR019700">
    <property type="entry name" value="Sigma-G_inhibitor_Gin"/>
</dbReference>